<keyword evidence="3" id="KW-1185">Reference proteome</keyword>
<accession>A0A8H7AZP0</accession>
<dbReference type="InterPro" id="IPR010730">
    <property type="entry name" value="HET"/>
</dbReference>
<dbReference type="InterPro" id="IPR052895">
    <property type="entry name" value="HetReg/Transcr_Mod"/>
</dbReference>
<reference evidence="2" key="1">
    <citation type="submission" date="2020-01" db="EMBL/GenBank/DDBJ databases">
        <authorList>
            <person name="Feng Z.H.Z."/>
        </authorList>
    </citation>
    <scope>NUCLEOTIDE SEQUENCE</scope>
    <source>
        <strain evidence="2">CBS107.38</strain>
    </source>
</reference>
<comment type="caution">
    <text evidence="2">The sequence shown here is derived from an EMBL/GenBank/DDBJ whole genome shotgun (WGS) entry which is preliminary data.</text>
</comment>
<dbReference type="AlphaFoldDB" id="A0A8H7AZP0"/>
<dbReference type="PANTHER" id="PTHR24148">
    <property type="entry name" value="ANKYRIN REPEAT DOMAIN-CONTAINING PROTEIN 39 HOMOLOG-RELATED"/>
    <property type="match status" value="1"/>
</dbReference>
<evidence type="ECO:0000313" key="2">
    <source>
        <dbReference type="EMBL" id="KAF7674551.1"/>
    </source>
</evidence>
<protein>
    <recommendedName>
        <fullName evidence="1">Heterokaryon incompatibility domain-containing protein</fullName>
    </recommendedName>
</protein>
<dbReference type="RefSeq" id="XP_038784846.1">
    <property type="nucleotide sequence ID" value="XM_038932358.1"/>
</dbReference>
<dbReference type="GeneID" id="62205536"/>
<name>A0A8H7AZP0_9PLEO</name>
<proteinExistence type="predicted"/>
<organism evidence="2 3">
    <name type="scientific">Alternaria burnsii</name>
    <dbReference type="NCBI Taxonomy" id="1187904"/>
    <lineage>
        <taxon>Eukaryota</taxon>
        <taxon>Fungi</taxon>
        <taxon>Dikarya</taxon>
        <taxon>Ascomycota</taxon>
        <taxon>Pezizomycotina</taxon>
        <taxon>Dothideomycetes</taxon>
        <taxon>Pleosporomycetidae</taxon>
        <taxon>Pleosporales</taxon>
        <taxon>Pleosporineae</taxon>
        <taxon>Pleosporaceae</taxon>
        <taxon>Alternaria</taxon>
        <taxon>Alternaria sect. Alternaria</taxon>
    </lineage>
</organism>
<sequence>MTSAIITRIWESLLPSSSRATSHAGAGSSISFTASLSNVPQPRRHPKHDEGSDDLCIQVEEHPSYPDAVQDPSRHNTLHLSPGVLFKHRPLDHQKCSIRLVTVCPDLSVEGYIQCSMRCTTTHARYTCLSYAWGEPKSKHLLLINGQRFYVQKNLFDFLGNTRGQTKYKHVEYWIDALCIDQSNVVERNHQVAQMGMIYSKARYVIAWLGPIDGVSDCKPQEITDYEHIARSAYWSRAWITQELVLARHVIIMLGLKTSSLDRGWHYLSTHNKSVAESPMRDFFELNTTRASILGSPLICLLLKFYSRRCSVARDRIFSLVSLCSEKDDITIDYECPVFRLAYQIVAACRNTICMCTTVLILDMLEPDIHQLPSDELALLVTDGPYLEFELAGQELKLDPNTYVHQGGSCALLVQLIRDLDPICPVEYKEENQTVSKGYSWFKRANHSTEWTFRVSFVYAWIWYKQQEGPQRNDIEQRLSIRSKSVGKYFEPTDHVPHLGWGNVESQSMLVYYRSSA</sequence>
<dbReference type="Pfam" id="PF06985">
    <property type="entry name" value="HET"/>
    <property type="match status" value="1"/>
</dbReference>
<gene>
    <name evidence="2" type="ORF">GT037_007311</name>
</gene>
<evidence type="ECO:0000259" key="1">
    <source>
        <dbReference type="Pfam" id="PF06985"/>
    </source>
</evidence>
<feature type="domain" description="Heterokaryon incompatibility" evidence="1">
    <location>
        <begin position="126"/>
        <end position="214"/>
    </location>
</feature>
<reference evidence="2" key="2">
    <citation type="submission" date="2020-08" db="EMBL/GenBank/DDBJ databases">
        <title>Draft Genome Sequence of Cumin Blight Pathogen Alternaria burnsii.</title>
        <authorList>
            <person name="Feng Z."/>
        </authorList>
    </citation>
    <scope>NUCLEOTIDE SEQUENCE</scope>
    <source>
        <strain evidence="2">CBS107.38</strain>
    </source>
</reference>
<evidence type="ECO:0000313" key="3">
    <source>
        <dbReference type="Proteomes" id="UP000596902"/>
    </source>
</evidence>
<dbReference type="Proteomes" id="UP000596902">
    <property type="component" value="Unassembled WGS sequence"/>
</dbReference>
<dbReference type="PANTHER" id="PTHR24148:SF73">
    <property type="entry name" value="HET DOMAIN PROTEIN (AFU_ORTHOLOGUE AFUA_8G01020)"/>
    <property type="match status" value="1"/>
</dbReference>
<dbReference type="EMBL" id="JAAABM010000010">
    <property type="protein sequence ID" value="KAF7674551.1"/>
    <property type="molecule type" value="Genomic_DNA"/>
</dbReference>